<evidence type="ECO:0000313" key="3">
    <source>
        <dbReference type="Proteomes" id="UP000241462"/>
    </source>
</evidence>
<proteinExistence type="predicted"/>
<evidence type="ECO:0000256" key="1">
    <source>
        <dbReference type="SAM" id="MobiDB-lite"/>
    </source>
</evidence>
<sequence>MGNGDKNQRDVIHDPGPLPWAWCPSAHAKPTSAGTAAWVAWTGLKEPITGAIGGLVRPAQLGRQGCASAARDALDVCESPRAQPNNPNPSSHFPPPKNLISLHQNLTIATLTTLTHHHPQNTKNGSRRGSR</sequence>
<dbReference type="EMBL" id="KZ678587">
    <property type="protein sequence ID" value="PSR78888.1"/>
    <property type="molecule type" value="Genomic_DNA"/>
</dbReference>
<protein>
    <submittedName>
        <fullName evidence="2">Uncharacterized protein</fullName>
    </submittedName>
</protein>
<evidence type="ECO:0000313" key="2">
    <source>
        <dbReference type="EMBL" id="PSR78888.1"/>
    </source>
</evidence>
<organism evidence="2 3">
    <name type="scientific">Coniella lustricola</name>
    <dbReference type="NCBI Taxonomy" id="2025994"/>
    <lineage>
        <taxon>Eukaryota</taxon>
        <taxon>Fungi</taxon>
        <taxon>Dikarya</taxon>
        <taxon>Ascomycota</taxon>
        <taxon>Pezizomycotina</taxon>
        <taxon>Sordariomycetes</taxon>
        <taxon>Sordariomycetidae</taxon>
        <taxon>Diaporthales</taxon>
        <taxon>Schizoparmaceae</taxon>
        <taxon>Coniella</taxon>
    </lineage>
</organism>
<reference evidence="2 3" key="1">
    <citation type="journal article" date="2018" name="Mycol. Prog.">
        <title>Coniella lustricola, a new species from submerged detritus.</title>
        <authorList>
            <person name="Raudabaugh D.B."/>
            <person name="Iturriaga T."/>
            <person name="Carver A."/>
            <person name="Mondo S."/>
            <person name="Pangilinan J."/>
            <person name="Lipzen A."/>
            <person name="He G."/>
            <person name="Amirebrahimi M."/>
            <person name="Grigoriev I.V."/>
            <person name="Miller A.N."/>
        </authorList>
    </citation>
    <scope>NUCLEOTIDE SEQUENCE [LARGE SCALE GENOMIC DNA]</scope>
    <source>
        <strain evidence="2 3">B22-T-1</strain>
    </source>
</reference>
<name>A0A2T2ZXA5_9PEZI</name>
<dbReference type="Proteomes" id="UP000241462">
    <property type="component" value="Unassembled WGS sequence"/>
</dbReference>
<dbReference type="InParanoid" id="A0A2T2ZXA5"/>
<dbReference type="AlphaFoldDB" id="A0A2T2ZXA5"/>
<feature type="region of interest" description="Disordered" evidence="1">
    <location>
        <begin position="78"/>
        <end position="99"/>
    </location>
</feature>
<gene>
    <name evidence="2" type="ORF">BD289DRAFT_110667</name>
</gene>
<accession>A0A2T2ZXA5</accession>
<keyword evidence="3" id="KW-1185">Reference proteome</keyword>